<sequence>MILNFFDKLSRNLIELLNDKDDYNVIIIVKNEKSFTAHSNVLKCRSSWFCKELKNIIPNENNIKTITKPDISDEIFDIILEFIYSGIIDLENVETKFIFDLMVTVNELEIEELTKKLENHLIETKKSALISLLKRDDLQLEEVIIWEYVIKWGIAQNSALPANPKKWNKENFTTLKTTLQRCLPLIRYFHISGTDVAKKIKPYKKILDKQLWNDLNQYFMDPEQPVESIILPPRPNHSRTCLYISIPSGQAKSYAFKQENYNTPELEFFDSPFK</sequence>
<dbReference type="GO" id="GO:0005737">
    <property type="term" value="C:cytoplasm"/>
    <property type="evidence" value="ECO:0007669"/>
    <property type="project" value="TreeGrafter"/>
</dbReference>
<dbReference type="InterPro" id="IPR011333">
    <property type="entry name" value="SKP1/BTB/POZ_sf"/>
</dbReference>
<evidence type="ECO:0000259" key="1">
    <source>
        <dbReference type="PROSITE" id="PS50097"/>
    </source>
</evidence>
<dbReference type="Proteomes" id="UP000266861">
    <property type="component" value="Unassembled WGS sequence"/>
</dbReference>
<dbReference type="InterPro" id="IPR000210">
    <property type="entry name" value="BTB/POZ_dom"/>
</dbReference>
<accession>A0A397GAJ7</accession>
<dbReference type="OrthoDB" id="45365at2759"/>
<protein>
    <recommendedName>
        <fullName evidence="1">BTB domain-containing protein</fullName>
    </recommendedName>
</protein>
<dbReference type="EMBL" id="PQFF01000532">
    <property type="protein sequence ID" value="RHZ45963.1"/>
    <property type="molecule type" value="Genomic_DNA"/>
</dbReference>
<dbReference type="PROSITE" id="PS50097">
    <property type="entry name" value="BTB"/>
    <property type="match status" value="1"/>
</dbReference>
<dbReference type="SUPFAM" id="SSF54695">
    <property type="entry name" value="POZ domain"/>
    <property type="match status" value="1"/>
</dbReference>
<dbReference type="Pfam" id="PF00651">
    <property type="entry name" value="BTB"/>
    <property type="match status" value="1"/>
</dbReference>
<comment type="caution">
    <text evidence="2">The sequence shown here is derived from an EMBL/GenBank/DDBJ whole genome shotgun (WGS) entry which is preliminary data.</text>
</comment>
<dbReference type="Gene3D" id="3.30.710.10">
    <property type="entry name" value="Potassium Channel Kv1.1, Chain A"/>
    <property type="match status" value="1"/>
</dbReference>
<evidence type="ECO:0000313" key="2">
    <source>
        <dbReference type="EMBL" id="RHZ45963.1"/>
    </source>
</evidence>
<dbReference type="PANTHER" id="PTHR46306:SF1">
    <property type="entry name" value="BTB_POZ DOMAIN-CONTAINING PROTEIN 9"/>
    <property type="match status" value="1"/>
</dbReference>
<dbReference type="PANTHER" id="PTHR46306">
    <property type="entry name" value="BTB/POZ DOMAIN-CONTAINING PROTEIN 9"/>
    <property type="match status" value="1"/>
</dbReference>
<gene>
    <name evidence="2" type="ORF">Glove_641g17</name>
</gene>
<organism evidence="2 3">
    <name type="scientific">Diversispora epigaea</name>
    <dbReference type="NCBI Taxonomy" id="1348612"/>
    <lineage>
        <taxon>Eukaryota</taxon>
        <taxon>Fungi</taxon>
        <taxon>Fungi incertae sedis</taxon>
        <taxon>Mucoromycota</taxon>
        <taxon>Glomeromycotina</taxon>
        <taxon>Glomeromycetes</taxon>
        <taxon>Diversisporales</taxon>
        <taxon>Diversisporaceae</taxon>
        <taxon>Diversispora</taxon>
    </lineage>
</organism>
<name>A0A397GAJ7_9GLOM</name>
<dbReference type="SMART" id="SM00225">
    <property type="entry name" value="BTB"/>
    <property type="match status" value="1"/>
</dbReference>
<dbReference type="AlphaFoldDB" id="A0A397GAJ7"/>
<feature type="domain" description="BTB" evidence="1">
    <location>
        <begin position="23"/>
        <end position="92"/>
    </location>
</feature>
<proteinExistence type="predicted"/>
<evidence type="ECO:0000313" key="3">
    <source>
        <dbReference type="Proteomes" id="UP000266861"/>
    </source>
</evidence>
<dbReference type="InterPro" id="IPR052407">
    <property type="entry name" value="BTB_POZ_domain_cont_9"/>
</dbReference>
<reference evidence="2 3" key="1">
    <citation type="submission" date="2018-08" db="EMBL/GenBank/DDBJ databases">
        <title>Genome and evolution of the arbuscular mycorrhizal fungus Diversispora epigaea (formerly Glomus versiforme) and its bacterial endosymbionts.</title>
        <authorList>
            <person name="Sun X."/>
            <person name="Fei Z."/>
            <person name="Harrison M."/>
        </authorList>
    </citation>
    <scope>NUCLEOTIDE SEQUENCE [LARGE SCALE GENOMIC DNA]</scope>
    <source>
        <strain evidence="2 3">IT104</strain>
    </source>
</reference>
<keyword evidence="3" id="KW-1185">Reference proteome</keyword>